<feature type="domain" description="Putative restriction endonuclease" evidence="1">
    <location>
        <begin position="15"/>
        <end position="187"/>
    </location>
</feature>
<organism evidence="2 3">
    <name type="scientific">Desulfofundulus australicus DSM 11792</name>
    <dbReference type="NCBI Taxonomy" id="1121425"/>
    <lineage>
        <taxon>Bacteria</taxon>
        <taxon>Bacillati</taxon>
        <taxon>Bacillota</taxon>
        <taxon>Clostridia</taxon>
        <taxon>Eubacteriales</taxon>
        <taxon>Peptococcaceae</taxon>
        <taxon>Desulfofundulus</taxon>
    </lineage>
</organism>
<sequence>MAYPRQEANGGYTYSDYLTWPAGERWEIIEGFAHRLGPAPSRRHQKVLTALLGEFYNYLKGKDCEVYAAPFDVRLPAGEEKDEEIKTVVQPDIVVVCDKTKLDDRGCKGSPDLIVEVTSPGTASLDYIKKLALYEKHGVKEYWLVHPVDGIVMVYRLGTDGRYGRPEIYARDDVVKVSFFEDFNLSLKEIFGDS</sequence>
<evidence type="ECO:0000259" key="1">
    <source>
        <dbReference type="Pfam" id="PF05685"/>
    </source>
</evidence>
<dbReference type="PANTHER" id="PTHR36558">
    <property type="entry name" value="GLR1098 PROTEIN"/>
    <property type="match status" value="1"/>
</dbReference>
<protein>
    <submittedName>
        <fullName evidence="2">Endonuclease, Uma2 family (Restriction endonuclease fold)</fullName>
    </submittedName>
</protein>
<accession>A0A1M4XG42</accession>
<dbReference type="AlphaFoldDB" id="A0A1M4XG42"/>
<dbReference type="EMBL" id="FQUW01000011">
    <property type="protein sequence ID" value="SHE92597.1"/>
    <property type="molecule type" value="Genomic_DNA"/>
</dbReference>
<reference evidence="3" key="1">
    <citation type="submission" date="2016-11" db="EMBL/GenBank/DDBJ databases">
        <authorList>
            <person name="Varghese N."/>
            <person name="Submissions S."/>
        </authorList>
    </citation>
    <scope>NUCLEOTIDE SEQUENCE [LARGE SCALE GENOMIC DNA]</scope>
    <source>
        <strain evidence="3">DSM 11792</strain>
    </source>
</reference>
<proteinExistence type="predicted"/>
<dbReference type="Gene3D" id="3.90.1570.10">
    <property type="entry name" value="tt1808, chain A"/>
    <property type="match status" value="1"/>
</dbReference>
<dbReference type="OrthoDB" id="9798254at2"/>
<name>A0A1M4XG42_9FIRM</name>
<evidence type="ECO:0000313" key="3">
    <source>
        <dbReference type="Proteomes" id="UP000184196"/>
    </source>
</evidence>
<dbReference type="Proteomes" id="UP000184196">
    <property type="component" value="Unassembled WGS sequence"/>
</dbReference>
<keyword evidence="3" id="KW-1185">Reference proteome</keyword>
<dbReference type="RefSeq" id="WP_073163836.1">
    <property type="nucleotide sequence ID" value="NZ_FQUW01000011.1"/>
</dbReference>
<keyword evidence="2" id="KW-0255">Endonuclease</keyword>
<dbReference type="CDD" id="cd06260">
    <property type="entry name" value="DUF820-like"/>
    <property type="match status" value="1"/>
</dbReference>
<dbReference type="InterPro" id="IPR008538">
    <property type="entry name" value="Uma2"/>
</dbReference>
<dbReference type="InterPro" id="IPR011335">
    <property type="entry name" value="Restrct_endonuc-II-like"/>
</dbReference>
<dbReference type="Pfam" id="PF05685">
    <property type="entry name" value="Uma2"/>
    <property type="match status" value="1"/>
</dbReference>
<evidence type="ECO:0000313" key="2">
    <source>
        <dbReference type="EMBL" id="SHE92597.1"/>
    </source>
</evidence>
<dbReference type="GO" id="GO:0004519">
    <property type="term" value="F:endonuclease activity"/>
    <property type="evidence" value="ECO:0007669"/>
    <property type="project" value="UniProtKB-KW"/>
</dbReference>
<keyword evidence="2" id="KW-0540">Nuclease</keyword>
<dbReference type="PANTHER" id="PTHR36558:SF1">
    <property type="entry name" value="RESTRICTION ENDONUCLEASE DOMAIN-CONTAINING PROTEIN-RELATED"/>
    <property type="match status" value="1"/>
</dbReference>
<keyword evidence="2" id="KW-0378">Hydrolase</keyword>
<dbReference type="InterPro" id="IPR012296">
    <property type="entry name" value="Nuclease_put_TT1808"/>
</dbReference>
<gene>
    <name evidence="2" type="ORF">SAMN02745218_01088</name>
</gene>
<dbReference type="SUPFAM" id="SSF52980">
    <property type="entry name" value="Restriction endonuclease-like"/>
    <property type="match status" value="1"/>
</dbReference>